<dbReference type="InterPro" id="IPR000890">
    <property type="entry name" value="Aliphatic_acid_kin_short-chain"/>
</dbReference>
<dbReference type="NCBIfam" id="TIGR02707">
    <property type="entry name" value="butyr_kinase"/>
    <property type="match status" value="1"/>
</dbReference>
<dbReference type="InterPro" id="IPR011245">
    <property type="entry name" value="Butyrate_kin"/>
</dbReference>
<dbReference type="InterPro" id="IPR043129">
    <property type="entry name" value="ATPase_NBD"/>
</dbReference>
<evidence type="ECO:0000256" key="1">
    <source>
        <dbReference type="ARBA" id="ARBA00004496"/>
    </source>
</evidence>
<reference evidence="11" key="2">
    <citation type="submission" date="2021-04" db="EMBL/GenBank/DDBJ databases">
        <authorList>
            <person name="Gilroy R."/>
        </authorList>
    </citation>
    <scope>NUCLEOTIDE SEQUENCE</scope>
    <source>
        <strain evidence="11">ChiGjej4B4-18154</strain>
    </source>
</reference>
<comment type="catalytic activity">
    <reaction evidence="8 9">
        <text>butanoate + ATP = butanoyl phosphate + ADP</text>
        <dbReference type="Rhea" id="RHEA:13585"/>
        <dbReference type="ChEBI" id="CHEBI:17968"/>
        <dbReference type="ChEBI" id="CHEBI:30616"/>
        <dbReference type="ChEBI" id="CHEBI:58079"/>
        <dbReference type="ChEBI" id="CHEBI:456216"/>
        <dbReference type="EC" id="2.7.2.7"/>
    </reaction>
</comment>
<keyword evidence="3 9" id="KW-0963">Cytoplasm</keyword>
<proteinExistence type="inferred from homology"/>
<evidence type="ECO:0000313" key="11">
    <source>
        <dbReference type="EMBL" id="HIZ30810.1"/>
    </source>
</evidence>
<evidence type="ECO:0000256" key="4">
    <source>
        <dbReference type="ARBA" id="ARBA00022679"/>
    </source>
</evidence>
<protein>
    <recommendedName>
        <fullName evidence="9">Probable butyrate kinase</fullName>
        <shortName evidence="9">BK</shortName>
        <ecNumber evidence="9">2.7.2.7</ecNumber>
    </recommendedName>
    <alternativeName>
        <fullName evidence="9">Branched-chain carboxylic acid kinase</fullName>
    </alternativeName>
</protein>
<dbReference type="GO" id="GO:0008776">
    <property type="term" value="F:acetate kinase activity"/>
    <property type="evidence" value="ECO:0007669"/>
    <property type="project" value="TreeGrafter"/>
</dbReference>
<evidence type="ECO:0000256" key="7">
    <source>
        <dbReference type="ARBA" id="ARBA00022840"/>
    </source>
</evidence>
<dbReference type="EMBL" id="DXBV01000057">
    <property type="protein sequence ID" value="HIZ30810.1"/>
    <property type="molecule type" value="Genomic_DNA"/>
</dbReference>
<organism evidence="11 12">
    <name type="scientific">Candidatus Allofournierella merdipullorum</name>
    <dbReference type="NCBI Taxonomy" id="2838595"/>
    <lineage>
        <taxon>Bacteria</taxon>
        <taxon>Bacillati</taxon>
        <taxon>Bacillota</taxon>
        <taxon>Clostridia</taxon>
        <taxon>Eubacteriales</taxon>
        <taxon>Oscillospiraceae</taxon>
        <taxon>Allofournierella</taxon>
    </lineage>
</organism>
<evidence type="ECO:0000256" key="3">
    <source>
        <dbReference type="ARBA" id="ARBA00022490"/>
    </source>
</evidence>
<dbReference type="EC" id="2.7.2.7" evidence="9"/>
<evidence type="ECO:0000256" key="9">
    <source>
        <dbReference type="HAMAP-Rule" id="MF_00542"/>
    </source>
</evidence>
<dbReference type="PANTHER" id="PTHR21060:SF3">
    <property type="entry name" value="BUTYRATE KINASE 2-RELATED"/>
    <property type="match status" value="1"/>
</dbReference>
<gene>
    <name evidence="9 11" type="primary">buk</name>
    <name evidence="11" type="ORF">H9813_06245</name>
</gene>
<dbReference type="Pfam" id="PF00871">
    <property type="entry name" value="Acetate_kinase"/>
    <property type="match status" value="1"/>
</dbReference>
<dbReference type="PIRSF" id="PIRSF036458">
    <property type="entry name" value="Butyrate_kin"/>
    <property type="match status" value="1"/>
</dbReference>
<evidence type="ECO:0000256" key="6">
    <source>
        <dbReference type="ARBA" id="ARBA00022777"/>
    </source>
</evidence>
<dbReference type="InterPro" id="IPR023865">
    <property type="entry name" value="Aliphatic_acid_kinase_CS"/>
</dbReference>
<evidence type="ECO:0000313" key="12">
    <source>
        <dbReference type="Proteomes" id="UP000824035"/>
    </source>
</evidence>
<evidence type="ECO:0000256" key="2">
    <source>
        <dbReference type="ARBA" id="ARBA00008748"/>
    </source>
</evidence>
<dbReference type="Proteomes" id="UP000824035">
    <property type="component" value="Unassembled WGS sequence"/>
</dbReference>
<comment type="subcellular location">
    <subcellularLocation>
        <location evidence="1 9">Cytoplasm</location>
    </subcellularLocation>
</comment>
<evidence type="ECO:0000256" key="8">
    <source>
        <dbReference type="ARBA" id="ARBA00048596"/>
    </source>
</evidence>
<sequence>MEGFVQRITKSFFAQKTVEIRRTSVIIGSDSETRVSKNETGGDALKKLGVINLGSTSTKVAYFEDDVCVFSDSISHPAEEVKQFASNWDQYDYRKSRIVEFFESKGVDIAGLDAFVSRGGHTEPIHGGVWRINEKMLEESRSMKYGNHVSDLGMRIAYDLAKDKRSAYIVDSPCTDEFEPLARYSGLPEMPRQSRFHVLNHKACGRAFCKDHGLDYNQVSLVVAHLGGGTSVAAHKNGKLIDGDNGLEGDGAFSTNRTGALPVGALVDACYSGEYTREQMHRKLNGLGGMMAYVNDNDVLSVYNKGIAGDKQCMEVIDAMVYQTAKSIGAMATVLDGKVDAVLLTGGIVHNEYIVEQLKKRVGFIAPVYVYPGEREMLSLGQQTYYALIGKEEVFEL</sequence>
<dbReference type="SUPFAM" id="SSF53067">
    <property type="entry name" value="Actin-like ATPase domain"/>
    <property type="match status" value="2"/>
</dbReference>
<dbReference type="PANTHER" id="PTHR21060">
    <property type="entry name" value="ACETATE KINASE"/>
    <property type="match status" value="1"/>
</dbReference>
<evidence type="ECO:0000256" key="5">
    <source>
        <dbReference type="ARBA" id="ARBA00022741"/>
    </source>
</evidence>
<dbReference type="GO" id="GO:0005524">
    <property type="term" value="F:ATP binding"/>
    <property type="evidence" value="ECO:0007669"/>
    <property type="project" value="UniProtKB-KW"/>
</dbReference>
<reference evidence="11" key="1">
    <citation type="journal article" date="2021" name="PeerJ">
        <title>Extensive microbial diversity within the chicken gut microbiome revealed by metagenomics and culture.</title>
        <authorList>
            <person name="Gilroy R."/>
            <person name="Ravi A."/>
            <person name="Getino M."/>
            <person name="Pursley I."/>
            <person name="Horton D.L."/>
            <person name="Alikhan N.F."/>
            <person name="Baker D."/>
            <person name="Gharbi K."/>
            <person name="Hall N."/>
            <person name="Watson M."/>
            <person name="Adriaenssens E.M."/>
            <person name="Foster-Nyarko E."/>
            <person name="Jarju S."/>
            <person name="Secka A."/>
            <person name="Antonio M."/>
            <person name="Oren A."/>
            <person name="Chaudhuri R.R."/>
            <person name="La Ragione R."/>
            <person name="Hildebrand F."/>
            <person name="Pallen M.J."/>
        </authorList>
    </citation>
    <scope>NUCLEOTIDE SEQUENCE</scope>
    <source>
        <strain evidence="11">ChiGjej4B4-18154</strain>
    </source>
</reference>
<dbReference type="PROSITE" id="PS01076">
    <property type="entry name" value="ACETATE_KINASE_2"/>
    <property type="match status" value="1"/>
</dbReference>
<keyword evidence="7 9" id="KW-0067">ATP-binding</keyword>
<evidence type="ECO:0000256" key="10">
    <source>
        <dbReference type="RuleBase" id="RU003835"/>
    </source>
</evidence>
<dbReference type="AlphaFoldDB" id="A0A9D2E4S6"/>
<name>A0A9D2E4S6_9FIRM</name>
<comment type="caution">
    <text evidence="11">The sequence shown here is derived from an EMBL/GenBank/DDBJ whole genome shotgun (WGS) entry which is preliminary data.</text>
</comment>
<dbReference type="GO" id="GO:0006083">
    <property type="term" value="P:acetate metabolic process"/>
    <property type="evidence" value="ECO:0007669"/>
    <property type="project" value="TreeGrafter"/>
</dbReference>
<keyword evidence="6 9" id="KW-0418">Kinase</keyword>
<keyword evidence="5 9" id="KW-0547">Nucleotide-binding</keyword>
<accession>A0A9D2E4S6</accession>
<dbReference type="NCBIfam" id="NF002834">
    <property type="entry name" value="PRK03011.1-5"/>
    <property type="match status" value="1"/>
</dbReference>
<dbReference type="PRINTS" id="PR00471">
    <property type="entry name" value="ACETATEKNASE"/>
</dbReference>
<comment type="similarity">
    <text evidence="2 9 10">Belongs to the acetokinase family.</text>
</comment>
<dbReference type="GO" id="GO:0047761">
    <property type="term" value="F:butyrate kinase activity"/>
    <property type="evidence" value="ECO:0007669"/>
    <property type="project" value="UniProtKB-UniRule"/>
</dbReference>
<dbReference type="HAMAP" id="MF_00542">
    <property type="entry name" value="Butyrate_kinase"/>
    <property type="match status" value="1"/>
</dbReference>
<keyword evidence="4 9" id="KW-0808">Transferase</keyword>
<dbReference type="GO" id="GO:0005737">
    <property type="term" value="C:cytoplasm"/>
    <property type="evidence" value="ECO:0007669"/>
    <property type="project" value="UniProtKB-SubCell"/>
</dbReference>
<dbReference type="Gene3D" id="3.30.420.40">
    <property type="match status" value="2"/>
</dbReference>
<dbReference type="CDD" id="cd24011">
    <property type="entry name" value="ASKHA_NBD_BK"/>
    <property type="match status" value="1"/>
</dbReference>